<dbReference type="InterPro" id="IPR018873">
    <property type="entry name" value="KilA-N_DNA-bd_domain"/>
</dbReference>
<dbReference type="Pfam" id="PF10543">
    <property type="entry name" value="ORF6N"/>
    <property type="match status" value="1"/>
</dbReference>
<evidence type="ECO:0000313" key="3">
    <source>
        <dbReference type="EMBL" id="RBP89358.1"/>
    </source>
</evidence>
<organism evidence="3 4">
    <name type="scientific">Cytobacillus firmus</name>
    <name type="common">Bacillus firmus</name>
    <dbReference type="NCBI Taxonomy" id="1399"/>
    <lineage>
        <taxon>Bacteria</taxon>
        <taxon>Bacillati</taxon>
        <taxon>Bacillota</taxon>
        <taxon>Bacilli</taxon>
        <taxon>Bacillales</taxon>
        <taxon>Bacillaceae</taxon>
        <taxon>Cytobacillus</taxon>
    </lineage>
</organism>
<dbReference type="AlphaFoldDB" id="A0A366JPK3"/>
<dbReference type="RefSeq" id="WP_134177209.1">
    <property type="nucleotide sequence ID" value="NZ_QNSF01000011.1"/>
</dbReference>
<dbReference type="EMBL" id="QNSF01000011">
    <property type="protein sequence ID" value="RBP89358.1"/>
    <property type="molecule type" value="Genomic_DNA"/>
</dbReference>
<sequence length="240" mass="28019">MNTPKIMEHNGTRILTTAQLAVSYGTDNRRISENFNSNKHRYKEGKHFFLLEGQDLKDFGKQYANSVSVERVSKLYLWTEKGAWLHAKSLNTDEAWDAYEMLVDEYYNIKDQLPSPPQSLELALQAALEHEREIKNIKSDVDYLKGNMRVDSLQQQEIQQEAKSSIIQALGGSDSLAYQQISRKVFSTFWNEFKKYFKVPRYGDIPKSKHEEAIRFIKLWRPATSMQMEIDSCNSQMRFD</sequence>
<comment type="caution">
    <text evidence="3">The sequence shown here is derived from an EMBL/GenBank/DDBJ whole genome shotgun (WGS) entry which is preliminary data.</text>
</comment>
<evidence type="ECO:0000313" key="4">
    <source>
        <dbReference type="Proteomes" id="UP000252731"/>
    </source>
</evidence>
<feature type="domain" description="ORF6C" evidence="2">
    <location>
        <begin position="120"/>
        <end position="230"/>
    </location>
</feature>
<keyword evidence="4" id="KW-1185">Reference proteome</keyword>
<name>A0A366JPK3_CYTFI</name>
<dbReference type="InterPro" id="IPR018878">
    <property type="entry name" value="ORF6C_dom"/>
</dbReference>
<evidence type="ECO:0000259" key="1">
    <source>
        <dbReference type="Pfam" id="PF10543"/>
    </source>
</evidence>
<evidence type="ECO:0000259" key="2">
    <source>
        <dbReference type="Pfam" id="PF10552"/>
    </source>
</evidence>
<proteinExistence type="predicted"/>
<dbReference type="Proteomes" id="UP000252731">
    <property type="component" value="Unassembled WGS sequence"/>
</dbReference>
<reference evidence="3 4" key="1">
    <citation type="submission" date="2018-06" db="EMBL/GenBank/DDBJ databases">
        <title>Freshwater and sediment microbial communities from various areas in North America, analyzing microbe dynamics in response to fracking.</title>
        <authorList>
            <person name="Lamendella R."/>
        </authorList>
    </citation>
    <scope>NUCLEOTIDE SEQUENCE [LARGE SCALE GENOMIC DNA]</scope>
    <source>
        <strain evidence="3 4">14_TX</strain>
    </source>
</reference>
<accession>A0A366JPK3</accession>
<protein>
    <submittedName>
        <fullName evidence="3">ORF6N domain-containing protein</fullName>
    </submittedName>
</protein>
<feature type="domain" description="KilA-N DNA-binding" evidence="1">
    <location>
        <begin position="5"/>
        <end position="89"/>
    </location>
</feature>
<gene>
    <name evidence="3" type="ORF">DFO70_1115</name>
</gene>
<dbReference type="Pfam" id="PF10552">
    <property type="entry name" value="ORF6C"/>
    <property type="match status" value="1"/>
</dbReference>